<organism evidence="1 2">
    <name type="scientific">Vespula germanica</name>
    <name type="common">German yellow jacket</name>
    <name type="synonym">Paravespula germanica</name>
    <dbReference type="NCBI Taxonomy" id="30212"/>
    <lineage>
        <taxon>Eukaryota</taxon>
        <taxon>Metazoa</taxon>
        <taxon>Ecdysozoa</taxon>
        <taxon>Arthropoda</taxon>
        <taxon>Hexapoda</taxon>
        <taxon>Insecta</taxon>
        <taxon>Pterygota</taxon>
        <taxon>Neoptera</taxon>
        <taxon>Endopterygota</taxon>
        <taxon>Hymenoptera</taxon>
        <taxon>Apocrita</taxon>
        <taxon>Aculeata</taxon>
        <taxon>Vespoidea</taxon>
        <taxon>Vespidae</taxon>
        <taxon>Vespinae</taxon>
        <taxon>Vespula</taxon>
    </lineage>
</organism>
<proteinExistence type="predicted"/>
<sequence length="431" mass="50952">MKAEEEQEKEREEFKSLAKELHRDVDFWNKITERSYDEMRKELEGIFGKRLNLFPETHMRNLYFMNFLGNHDRPSSEKPDWLDREKFRKGQRFARDNIAGLFVGQLYGLFFLLCHEESLKSIIVTQKSHTPYLAFKRYLSTGQRVRNWYTEDPWCEGTKAYEDIQTVKRMHLDASTKVNRFDREEMESKSTIRNPHCPAFRFITDDFSRMLPPESLSGLLYAEQSKLLRANAKRINQSEMGYTLFGFMGLPVLFPDSFGIYPRTDEDLENFCYVWRCIGYLLGIDEEMNICRGSLEDVKARCRSYVDDMAKPAFQRLEPQWEHMTRCVVEGNLYFVNACNFETIVLCIADVMGIEMPIFYSSLTYSQRIKYYLHKYFIRYGLRYSFVRSFVNKLLNSSFDKALDFDDAKIAELKKKSTSSPLHVSVGDRRV</sequence>
<protein>
    <recommendedName>
        <fullName evidence="3">ER-bound oxygenase mpaB/mpaB'/Rubber oxygenase catalytic domain-containing protein</fullName>
    </recommendedName>
</protein>
<reference evidence="1" key="1">
    <citation type="journal article" date="2020" name="G3 (Bethesda)">
        <title>High-Quality Assemblies for Three Invasive Social Wasps from the &lt;i&gt;Vespula&lt;/i&gt; Genus.</title>
        <authorList>
            <person name="Harrop T.W.R."/>
            <person name="Guhlin J."/>
            <person name="McLaughlin G.M."/>
            <person name="Permina E."/>
            <person name="Stockwell P."/>
            <person name="Gilligan J."/>
            <person name="Le Lec M.F."/>
            <person name="Gruber M.A.M."/>
            <person name="Quinn O."/>
            <person name="Lovegrove M."/>
            <person name="Duncan E.J."/>
            <person name="Remnant E.J."/>
            <person name="Van Eeckhoven J."/>
            <person name="Graham B."/>
            <person name="Knapp R.A."/>
            <person name="Langford K.W."/>
            <person name="Kronenberg Z."/>
            <person name="Press M.O."/>
            <person name="Eacker S.M."/>
            <person name="Wilson-Rankin E.E."/>
            <person name="Purcell J."/>
            <person name="Lester P.J."/>
            <person name="Dearden P.K."/>
        </authorList>
    </citation>
    <scope>NUCLEOTIDE SEQUENCE</scope>
    <source>
        <strain evidence="1">Linc-1</strain>
    </source>
</reference>
<dbReference type="PANTHER" id="PTHR37159">
    <property type="entry name" value="GH11867P"/>
    <property type="match status" value="1"/>
</dbReference>
<name>A0A834JFC7_VESGE</name>
<evidence type="ECO:0000313" key="1">
    <source>
        <dbReference type="EMBL" id="KAF7387411.1"/>
    </source>
</evidence>
<comment type="caution">
    <text evidence="1">The sequence shown here is derived from an EMBL/GenBank/DDBJ whole genome shotgun (WGS) entry which is preliminary data.</text>
</comment>
<dbReference type="AlphaFoldDB" id="A0A834JFC7"/>
<evidence type="ECO:0008006" key="3">
    <source>
        <dbReference type="Google" id="ProtNLM"/>
    </source>
</evidence>
<keyword evidence="2" id="KW-1185">Reference proteome</keyword>
<dbReference type="EMBL" id="JACSDZ010000014">
    <property type="protein sequence ID" value="KAF7387411.1"/>
    <property type="molecule type" value="Genomic_DNA"/>
</dbReference>
<evidence type="ECO:0000313" key="2">
    <source>
        <dbReference type="Proteomes" id="UP000617340"/>
    </source>
</evidence>
<dbReference type="PANTHER" id="PTHR37159:SF1">
    <property type="entry name" value="GH11867P"/>
    <property type="match status" value="1"/>
</dbReference>
<dbReference type="Proteomes" id="UP000617340">
    <property type="component" value="Unassembled WGS sequence"/>
</dbReference>
<accession>A0A834JFC7</accession>
<gene>
    <name evidence="1" type="ORF">HZH68_013088</name>
</gene>